<dbReference type="InterPro" id="IPR019676">
    <property type="entry name" value="DUF2529"/>
</dbReference>
<dbReference type="Proteomes" id="UP000741863">
    <property type="component" value="Unassembled WGS sequence"/>
</dbReference>
<accession>A0ABS2P829</accession>
<dbReference type="Gene3D" id="3.40.50.10490">
    <property type="entry name" value="Glucose-6-phosphate isomerase like protein, domain 1"/>
    <property type="match status" value="1"/>
</dbReference>
<evidence type="ECO:0000313" key="3">
    <source>
        <dbReference type="Proteomes" id="UP000741863"/>
    </source>
</evidence>
<reference evidence="2 3" key="1">
    <citation type="submission" date="2021-01" db="EMBL/GenBank/DDBJ databases">
        <title>Genomic Encyclopedia of Type Strains, Phase IV (KMG-IV): sequencing the most valuable type-strain genomes for metagenomic binning, comparative biology and taxonomic classification.</title>
        <authorList>
            <person name="Goeker M."/>
        </authorList>
    </citation>
    <scope>NUCLEOTIDE SEQUENCE [LARGE SCALE GENOMIC DNA]</scope>
    <source>
        <strain evidence="2 3">DSM 25540</strain>
    </source>
</reference>
<evidence type="ECO:0000259" key="1">
    <source>
        <dbReference type="Pfam" id="PF10740"/>
    </source>
</evidence>
<comment type="caution">
    <text evidence="2">The sequence shown here is derived from an EMBL/GenBank/DDBJ whole genome shotgun (WGS) entry which is preliminary data.</text>
</comment>
<dbReference type="EMBL" id="JAFBEC010000001">
    <property type="protein sequence ID" value="MBM7631457.1"/>
    <property type="molecule type" value="Genomic_DNA"/>
</dbReference>
<keyword evidence="3" id="KW-1185">Reference proteome</keyword>
<protein>
    <submittedName>
        <fullName evidence="2">UDP-N-acetylglucosamine 2-epimerase</fullName>
    </submittedName>
</protein>
<sequence>MLKMYTTQLQRVFTKIQEQEEQIDECGRLLAQALVGEGSIYVVGGTRYDALAKALVHNQDTVTRVASLNLQKESSQLTSVDRLIVITDGEETTEEIEQLQTALNRETPLVFIGPTAPSLHDVNGMEPPFHITIESRGLIPNLDGSRSGYPEELAIVYTYQALMFQIQELLA</sequence>
<gene>
    <name evidence="2" type="ORF">JOD17_000548</name>
</gene>
<dbReference type="RefSeq" id="WP_042358113.1">
    <property type="nucleotide sequence ID" value="NZ_JAFBEC010000001.1"/>
</dbReference>
<organism evidence="2 3">
    <name type="scientific">Geomicrobium sediminis</name>
    <dbReference type="NCBI Taxonomy" id="1347788"/>
    <lineage>
        <taxon>Bacteria</taxon>
        <taxon>Bacillati</taxon>
        <taxon>Bacillota</taxon>
        <taxon>Bacilli</taxon>
        <taxon>Bacillales</taxon>
        <taxon>Geomicrobium</taxon>
    </lineage>
</organism>
<name>A0ABS2P829_9BACL</name>
<proteinExistence type="predicted"/>
<dbReference type="Pfam" id="PF10740">
    <property type="entry name" value="DUF2529"/>
    <property type="match status" value="1"/>
</dbReference>
<evidence type="ECO:0000313" key="2">
    <source>
        <dbReference type="EMBL" id="MBM7631457.1"/>
    </source>
</evidence>
<feature type="domain" description="DUF2529" evidence="1">
    <location>
        <begin position="1"/>
        <end position="170"/>
    </location>
</feature>